<evidence type="ECO:0000256" key="3">
    <source>
        <dbReference type="ARBA" id="ARBA00022857"/>
    </source>
</evidence>
<reference evidence="6" key="2">
    <citation type="submission" date="2023-06" db="EMBL/GenBank/DDBJ databases">
        <authorList>
            <consortium name="Lawrence Berkeley National Laboratory"/>
            <person name="Mondo S.J."/>
            <person name="Hensen N."/>
            <person name="Bonometti L."/>
            <person name="Westerberg I."/>
            <person name="Brannstrom I.O."/>
            <person name="Guillou S."/>
            <person name="Cros-Aarteil S."/>
            <person name="Calhoun S."/>
            <person name="Haridas S."/>
            <person name="Kuo A."/>
            <person name="Pangilinan J."/>
            <person name="Riley R."/>
            <person name="Labutti K."/>
            <person name="Andreopoulos B."/>
            <person name="Lipzen A."/>
            <person name="Chen C."/>
            <person name="Yanf M."/>
            <person name="Daum C."/>
            <person name="Ng V."/>
            <person name="Clum A."/>
            <person name="Steindorff A."/>
            <person name="Ohm R."/>
            <person name="Martin F."/>
            <person name="Silar P."/>
            <person name="Natvig D."/>
            <person name="Lalanne C."/>
            <person name="Gautier V."/>
            <person name="Ament-Velasquez S.L."/>
            <person name="Kruys A."/>
            <person name="Hutchinson M.I."/>
            <person name="Powell A.J."/>
            <person name="Barry K."/>
            <person name="Miller A.N."/>
            <person name="Grigoriev I.V."/>
            <person name="Debuchy R."/>
            <person name="Gladieux P."/>
            <person name="Thoren M.H."/>
            <person name="Johannesson H."/>
        </authorList>
    </citation>
    <scope>NUCLEOTIDE SEQUENCE</scope>
    <source>
        <strain evidence="6">CBS 333.67</strain>
    </source>
</reference>
<dbReference type="GO" id="GO:0000166">
    <property type="term" value="F:nucleotide binding"/>
    <property type="evidence" value="ECO:0007669"/>
    <property type="project" value="UniProtKB-KW"/>
</dbReference>
<dbReference type="GeneID" id="87882210"/>
<keyword evidence="7" id="KW-1185">Reference proteome</keyword>
<sequence>MAPKVQTAVVQSKQSPTGSAVPLAISRSQPVPELPTPYHVLVRVRAVGLNPTDYKMITHFFMEGNTIGCDFCGIVEVAGPSALYKPGTRICGADFPYRPNNPYNGAFAEYAVCDSRLALAVPEDWSDTRAAALGAIGWGTACLAISPEDALGLPGRPSRPAEKPLPVLVYGGATATGIIAIQMLRQSGYAPIAVCSPQSAAQVMSYGAVGTASYTSPAGCLEAVKKLAGGVPVKHALDCITDPESVATCFAALSRVGGRYACLEDCPPAWRTRASVRVKVVMGFEAQGVDVDLGHPVYSRSANMDLHALASEWRAELQPLLDKGALTTQRIRECGDGFEAVIRAVEVLQRGEARGQKLVVIISAA</sequence>
<evidence type="ECO:0000313" key="7">
    <source>
        <dbReference type="Proteomes" id="UP001273166"/>
    </source>
</evidence>
<dbReference type="Gene3D" id="3.90.180.10">
    <property type="entry name" value="Medium-chain alcohol dehydrogenases, catalytic domain"/>
    <property type="match status" value="1"/>
</dbReference>
<evidence type="ECO:0000256" key="1">
    <source>
        <dbReference type="ARBA" id="ARBA00008072"/>
    </source>
</evidence>
<proteinExistence type="inferred from homology"/>
<dbReference type="InterPro" id="IPR013154">
    <property type="entry name" value="ADH-like_N"/>
</dbReference>
<name>A0AAJ0H019_9PEZI</name>
<accession>A0AAJ0H019</accession>
<protein>
    <submittedName>
        <fullName evidence="6">Chaperonin 10-like protein</fullName>
    </submittedName>
</protein>
<feature type="domain" description="Enoyl reductase (ER)" evidence="5">
    <location>
        <begin position="18"/>
        <end position="360"/>
    </location>
</feature>
<evidence type="ECO:0000313" key="6">
    <source>
        <dbReference type="EMBL" id="KAK3309307.1"/>
    </source>
</evidence>
<dbReference type="PANTHER" id="PTHR45348">
    <property type="entry name" value="HYPOTHETICAL OXIDOREDUCTASE (EUROFUNG)"/>
    <property type="match status" value="1"/>
</dbReference>
<evidence type="ECO:0000256" key="2">
    <source>
        <dbReference type="ARBA" id="ARBA00022741"/>
    </source>
</evidence>
<gene>
    <name evidence="6" type="ORF">B0T15DRAFT_264</name>
</gene>
<dbReference type="GO" id="GO:0016651">
    <property type="term" value="F:oxidoreductase activity, acting on NAD(P)H"/>
    <property type="evidence" value="ECO:0007669"/>
    <property type="project" value="InterPro"/>
</dbReference>
<dbReference type="PANTHER" id="PTHR45348:SF1">
    <property type="entry name" value="TRANS-ENOYL REDUCTASE STHE"/>
    <property type="match status" value="1"/>
</dbReference>
<dbReference type="InterPro" id="IPR047122">
    <property type="entry name" value="Trans-enoyl_RdTase-like"/>
</dbReference>
<dbReference type="Pfam" id="PF08240">
    <property type="entry name" value="ADH_N"/>
    <property type="match status" value="1"/>
</dbReference>
<evidence type="ECO:0000259" key="5">
    <source>
        <dbReference type="SMART" id="SM00829"/>
    </source>
</evidence>
<dbReference type="InterPro" id="IPR011032">
    <property type="entry name" value="GroES-like_sf"/>
</dbReference>
<comment type="caution">
    <text evidence="6">The sequence shown here is derived from an EMBL/GenBank/DDBJ whole genome shotgun (WGS) entry which is preliminary data.</text>
</comment>
<dbReference type="InterPro" id="IPR020843">
    <property type="entry name" value="ER"/>
</dbReference>
<comment type="similarity">
    <text evidence="1">Belongs to the zinc-containing alcohol dehydrogenase family.</text>
</comment>
<dbReference type="SMART" id="SM00829">
    <property type="entry name" value="PKS_ER"/>
    <property type="match status" value="1"/>
</dbReference>
<keyword evidence="4" id="KW-0560">Oxidoreductase</keyword>
<dbReference type="InterPro" id="IPR036291">
    <property type="entry name" value="NAD(P)-bd_dom_sf"/>
</dbReference>
<dbReference type="EMBL" id="JAUDZG010000001">
    <property type="protein sequence ID" value="KAK3309307.1"/>
    <property type="molecule type" value="Genomic_DNA"/>
</dbReference>
<dbReference type="RefSeq" id="XP_062725087.1">
    <property type="nucleotide sequence ID" value="XM_062863381.1"/>
</dbReference>
<organism evidence="6 7">
    <name type="scientific">Chaetomium strumarium</name>
    <dbReference type="NCBI Taxonomy" id="1170767"/>
    <lineage>
        <taxon>Eukaryota</taxon>
        <taxon>Fungi</taxon>
        <taxon>Dikarya</taxon>
        <taxon>Ascomycota</taxon>
        <taxon>Pezizomycotina</taxon>
        <taxon>Sordariomycetes</taxon>
        <taxon>Sordariomycetidae</taxon>
        <taxon>Sordariales</taxon>
        <taxon>Chaetomiaceae</taxon>
        <taxon>Chaetomium</taxon>
    </lineage>
</organism>
<dbReference type="CDD" id="cd08249">
    <property type="entry name" value="enoyl_reductase_like"/>
    <property type="match status" value="1"/>
</dbReference>
<dbReference type="Proteomes" id="UP001273166">
    <property type="component" value="Unassembled WGS sequence"/>
</dbReference>
<dbReference type="SUPFAM" id="SSF51735">
    <property type="entry name" value="NAD(P)-binding Rossmann-fold domains"/>
    <property type="match status" value="1"/>
</dbReference>
<dbReference type="Gene3D" id="3.40.50.720">
    <property type="entry name" value="NAD(P)-binding Rossmann-like Domain"/>
    <property type="match status" value="1"/>
</dbReference>
<dbReference type="SUPFAM" id="SSF50129">
    <property type="entry name" value="GroES-like"/>
    <property type="match status" value="1"/>
</dbReference>
<reference evidence="6" key="1">
    <citation type="journal article" date="2023" name="Mol. Phylogenet. Evol.">
        <title>Genome-scale phylogeny and comparative genomics of the fungal order Sordariales.</title>
        <authorList>
            <person name="Hensen N."/>
            <person name="Bonometti L."/>
            <person name="Westerberg I."/>
            <person name="Brannstrom I.O."/>
            <person name="Guillou S."/>
            <person name="Cros-Aarteil S."/>
            <person name="Calhoun S."/>
            <person name="Haridas S."/>
            <person name="Kuo A."/>
            <person name="Mondo S."/>
            <person name="Pangilinan J."/>
            <person name="Riley R."/>
            <person name="LaButti K."/>
            <person name="Andreopoulos B."/>
            <person name="Lipzen A."/>
            <person name="Chen C."/>
            <person name="Yan M."/>
            <person name="Daum C."/>
            <person name="Ng V."/>
            <person name="Clum A."/>
            <person name="Steindorff A."/>
            <person name="Ohm R.A."/>
            <person name="Martin F."/>
            <person name="Silar P."/>
            <person name="Natvig D.O."/>
            <person name="Lalanne C."/>
            <person name="Gautier V."/>
            <person name="Ament-Velasquez S.L."/>
            <person name="Kruys A."/>
            <person name="Hutchinson M.I."/>
            <person name="Powell A.J."/>
            <person name="Barry K."/>
            <person name="Miller A.N."/>
            <person name="Grigoriev I.V."/>
            <person name="Debuchy R."/>
            <person name="Gladieux P."/>
            <person name="Hiltunen Thoren M."/>
            <person name="Johannesson H."/>
        </authorList>
    </citation>
    <scope>NUCLEOTIDE SEQUENCE</scope>
    <source>
        <strain evidence="6">CBS 333.67</strain>
    </source>
</reference>
<keyword evidence="2" id="KW-0547">Nucleotide-binding</keyword>
<evidence type="ECO:0000256" key="4">
    <source>
        <dbReference type="ARBA" id="ARBA00023002"/>
    </source>
</evidence>
<dbReference type="AlphaFoldDB" id="A0AAJ0H019"/>
<keyword evidence="3" id="KW-0521">NADP</keyword>